<evidence type="ECO:0000256" key="5">
    <source>
        <dbReference type="ARBA" id="ARBA00011159"/>
    </source>
</evidence>
<dbReference type="InterPro" id="IPR002893">
    <property type="entry name" value="Znf_MYND"/>
</dbReference>
<dbReference type="GO" id="GO:0010008">
    <property type="term" value="C:endosome membrane"/>
    <property type="evidence" value="ECO:0007669"/>
    <property type="project" value="UniProtKB-SubCell"/>
</dbReference>
<evidence type="ECO:0000313" key="26">
    <source>
        <dbReference type="EMBL" id="RMX81388.1"/>
    </source>
</evidence>
<evidence type="ECO:0000313" key="27">
    <source>
        <dbReference type="Proteomes" id="UP000281245"/>
    </source>
</evidence>
<keyword evidence="18" id="KW-0206">Cytoskeleton</keyword>
<dbReference type="GO" id="GO:0016197">
    <property type="term" value="P:endosomal transport"/>
    <property type="evidence" value="ECO:0007669"/>
    <property type="project" value="TreeGrafter"/>
</dbReference>
<keyword evidence="17" id="KW-0009">Actin-binding</keyword>
<dbReference type="SUPFAM" id="SSF47473">
    <property type="entry name" value="EF-hand"/>
    <property type="match status" value="2"/>
</dbReference>
<dbReference type="PANTHER" id="PTHR11216">
    <property type="entry name" value="EH DOMAIN"/>
    <property type="match status" value="1"/>
</dbReference>
<dbReference type="VEuPathDB" id="FungiDB:BTJ68_11013"/>
<keyword evidence="7" id="KW-0963">Cytoplasm</keyword>
<feature type="region of interest" description="Disordered" evidence="22">
    <location>
        <begin position="839"/>
        <end position="861"/>
    </location>
</feature>
<feature type="domain" description="EF-hand" evidence="24">
    <location>
        <begin position="612"/>
        <end position="647"/>
    </location>
</feature>
<gene>
    <name evidence="26" type="ORF">D0869_06845</name>
</gene>
<evidence type="ECO:0000256" key="2">
    <source>
        <dbReference type="ARBA" id="ARBA00004134"/>
    </source>
</evidence>
<evidence type="ECO:0000256" key="10">
    <source>
        <dbReference type="ARBA" id="ARBA00022737"/>
    </source>
</evidence>
<evidence type="ECO:0000256" key="6">
    <source>
        <dbReference type="ARBA" id="ARBA00022475"/>
    </source>
</evidence>
<dbReference type="VEuPathDB" id="FungiDB:BTJ68_11014"/>
<feature type="compositionally biased region" description="Basic and acidic residues" evidence="22">
    <location>
        <begin position="89"/>
        <end position="101"/>
    </location>
</feature>
<dbReference type="Pfam" id="PF12761">
    <property type="entry name" value="End3"/>
    <property type="match status" value="1"/>
</dbReference>
<evidence type="ECO:0000256" key="7">
    <source>
        <dbReference type="ARBA" id="ARBA00022490"/>
    </source>
</evidence>
<evidence type="ECO:0000256" key="8">
    <source>
        <dbReference type="ARBA" id="ARBA00022583"/>
    </source>
</evidence>
<evidence type="ECO:0000256" key="18">
    <source>
        <dbReference type="ARBA" id="ARBA00023212"/>
    </source>
</evidence>
<feature type="domain" description="EH" evidence="23">
    <location>
        <begin position="711"/>
        <end position="800"/>
    </location>
</feature>
<evidence type="ECO:0000259" key="25">
    <source>
        <dbReference type="PROSITE" id="PS50865"/>
    </source>
</evidence>
<feature type="compositionally biased region" description="Basic and acidic residues" evidence="22">
    <location>
        <begin position="892"/>
        <end position="901"/>
    </location>
</feature>
<evidence type="ECO:0000259" key="24">
    <source>
        <dbReference type="PROSITE" id="PS50222"/>
    </source>
</evidence>
<dbReference type="PROSITE" id="PS00018">
    <property type="entry name" value="EF_HAND_1"/>
    <property type="match status" value="1"/>
</dbReference>
<keyword evidence="12 21" id="KW-0863">Zinc-finger</keyword>
<accession>A0A3M6WT63</accession>
<keyword evidence="15" id="KW-0175">Coiled coil</keyword>
<organism evidence="26 27">
    <name type="scientific">Hortaea werneckii</name>
    <name type="common">Black yeast</name>
    <name type="synonym">Cladosporium werneckii</name>
    <dbReference type="NCBI Taxonomy" id="91943"/>
    <lineage>
        <taxon>Eukaryota</taxon>
        <taxon>Fungi</taxon>
        <taxon>Dikarya</taxon>
        <taxon>Ascomycota</taxon>
        <taxon>Pezizomycotina</taxon>
        <taxon>Dothideomycetes</taxon>
        <taxon>Dothideomycetidae</taxon>
        <taxon>Mycosphaerellales</taxon>
        <taxon>Teratosphaeriaceae</taxon>
        <taxon>Hortaea</taxon>
    </lineage>
</organism>
<keyword evidence="13" id="KW-0862">Zinc</keyword>
<evidence type="ECO:0000256" key="9">
    <source>
        <dbReference type="ARBA" id="ARBA00022723"/>
    </source>
</evidence>
<comment type="caution">
    <text evidence="26">The sequence shown here is derived from an EMBL/GenBank/DDBJ whole genome shotgun (WGS) entry which is preliminary data.</text>
</comment>
<keyword evidence="16" id="KW-0472">Membrane</keyword>
<evidence type="ECO:0000256" key="21">
    <source>
        <dbReference type="PROSITE-ProRule" id="PRU00134"/>
    </source>
</evidence>
<dbReference type="InterPro" id="IPR018247">
    <property type="entry name" value="EF_Hand_1_Ca_BS"/>
</dbReference>
<dbReference type="PROSITE" id="PS50222">
    <property type="entry name" value="EF_HAND_2"/>
    <property type="match status" value="1"/>
</dbReference>
<evidence type="ECO:0000256" key="17">
    <source>
        <dbReference type="ARBA" id="ARBA00023203"/>
    </source>
</evidence>
<evidence type="ECO:0000256" key="1">
    <source>
        <dbReference type="ARBA" id="ARBA00004125"/>
    </source>
</evidence>
<reference evidence="26 27" key="1">
    <citation type="journal article" date="2018" name="BMC Genomics">
        <title>Genomic evidence for intraspecific hybridization in a clonal and extremely halotolerant yeast.</title>
        <authorList>
            <person name="Gostincar C."/>
            <person name="Stajich J.E."/>
            <person name="Zupancic J."/>
            <person name="Zalar P."/>
            <person name="Gunde-Cimerman N."/>
        </authorList>
    </citation>
    <scope>NUCLEOTIDE SEQUENCE [LARGE SCALE GENOMIC DNA]</scope>
    <source>
        <strain evidence="26 27">EXF-6656</strain>
    </source>
</reference>
<evidence type="ECO:0000256" key="20">
    <source>
        <dbReference type="ARBA" id="ARBA00029684"/>
    </source>
</evidence>
<comment type="subcellular location">
    <subcellularLocation>
        <location evidence="3">Cell membrane</location>
        <topology evidence="3">Peripheral membrane protein</topology>
        <orientation evidence="3">Cytoplasmic side</orientation>
    </subcellularLocation>
    <subcellularLocation>
        <location evidence="2">Cytoplasm</location>
        <location evidence="2">Cytoskeleton</location>
        <location evidence="2">Actin patch</location>
    </subcellularLocation>
    <subcellularLocation>
        <location evidence="1">Endosome membrane</location>
        <topology evidence="1">Peripheral membrane protein</topology>
        <orientation evidence="1">Cytoplasmic side</orientation>
    </subcellularLocation>
</comment>
<keyword evidence="9" id="KW-0479">Metal-binding</keyword>
<evidence type="ECO:0000256" key="16">
    <source>
        <dbReference type="ARBA" id="ARBA00023136"/>
    </source>
</evidence>
<proteinExistence type="inferred from homology"/>
<dbReference type="Pfam" id="PF01753">
    <property type="entry name" value="zf-MYND"/>
    <property type="match status" value="1"/>
</dbReference>
<dbReference type="EMBL" id="QWIJ01000521">
    <property type="protein sequence ID" value="RMX81388.1"/>
    <property type="molecule type" value="Genomic_DNA"/>
</dbReference>
<protein>
    <recommendedName>
        <fullName evidence="20">Endocytosis protein 3</fullName>
    </recommendedName>
</protein>
<feature type="compositionally biased region" description="Low complexity" evidence="22">
    <location>
        <begin position="104"/>
        <end position="114"/>
    </location>
</feature>
<keyword evidence="8" id="KW-0254">Endocytosis</keyword>
<feature type="region of interest" description="Disordered" evidence="22">
    <location>
        <begin position="881"/>
        <end position="901"/>
    </location>
</feature>
<sequence>MKQLCPICAEPAKRSCPTCWEIRYCSPECREADYSAHSYLCGKNVDGEFKEAQNEGKAEAATDDEGKATKPIAGEEDTVEHVAGVGRLQMDDRDKNHDYARDAGNSSGNTISSTNEKETTEAIENGEASGIKRKIIFFPAGTIATPIFFSAPIYEVRDEETGEVVCQQPRMEKIFNGKLWPDFQTIDRNAYTEQPLGYHIHLCHMMKSDVEESMTAGDMTALEEVEGEEISQGDDGQEEGEIEGENKILPLNEAIANATDHRATYPWRGPIVAFCGRPDTGTDADIIEVYDMDMEAYSHVIAHLIDYENTSTAYLSSVGPKIHGVKVLCDGELRMDMGERFRSVEVPRCHPMVRTPDSELSQISQRIGMPLVFARYPVDENTDAENRFVTVMLSSLEQRGQIDQPMPDDDELDFGFTRDYWAHNVGSVLAFHEDLVTPLDPKTLRHFAEFCDHVAHRFLRRTHEDHDEGEEGVLTVEEAMSQITKESWEEFLRTGPRTGRDVWENGALGEKTNVILPVGSSGRLGGCRVQLAGEAVEAPPNASLLSSLLLVAKNTAPSLIANLIPALPPIMPEKRIEQWEIERYWDIFSSLSNGGTHLDGSQAATVLKNSRLRDDQLEKIWDLSDVDGDGRLDFEEFCVAMRLIYDLMNGEYMDVPQTLPDWLVPESKAYLVQAQRAVTGGPERFEQPDDLDEDEGSGLKDGFDWYMSPADRSKYEAIYTESRNSRDGRISFEALNELYESLDVPDTDIRSAWNLVNPKSEEGINKDACLAFLHILNNRHEGYRIPRSVPPSLRATFQQGKIDYNLSAQQTAADRWGVKRDDSTLSGKKAKFGDTYLSRLGHGERKPKGTDFSSTPTDGEWEEVRLKKQLREIEDKMAKVEEAAKRRRDRGGRREDSRPALVKRELEQLLDYKRKELRSLESGDSGDVKSGQNLKQFQEEIAMVKEQVDGLQDHLRKREAALQEVRNQIEAEKAGGR</sequence>
<keyword evidence="14" id="KW-0106">Calcium</keyword>
<dbReference type="GO" id="GO:0003779">
    <property type="term" value="F:actin binding"/>
    <property type="evidence" value="ECO:0007669"/>
    <property type="project" value="UniProtKB-KW"/>
</dbReference>
<dbReference type="OrthoDB" id="437457at2759"/>
<dbReference type="SMART" id="SM00054">
    <property type="entry name" value="EFh"/>
    <property type="match status" value="1"/>
</dbReference>
<dbReference type="Gene3D" id="1.10.238.10">
    <property type="entry name" value="EF-hand"/>
    <property type="match status" value="2"/>
</dbReference>
<keyword evidence="10" id="KW-0677">Repeat</keyword>
<dbReference type="GO" id="GO:0008270">
    <property type="term" value="F:zinc ion binding"/>
    <property type="evidence" value="ECO:0007669"/>
    <property type="project" value="UniProtKB-KW"/>
</dbReference>
<dbReference type="GO" id="GO:0007015">
    <property type="term" value="P:actin filament organization"/>
    <property type="evidence" value="ECO:0007669"/>
    <property type="project" value="InterPro"/>
</dbReference>
<dbReference type="AlphaFoldDB" id="A0A3M6WT63"/>
<dbReference type="InterPro" id="IPR000261">
    <property type="entry name" value="EH_dom"/>
</dbReference>
<evidence type="ECO:0000259" key="23">
    <source>
        <dbReference type="PROSITE" id="PS50031"/>
    </source>
</evidence>
<evidence type="ECO:0000256" key="4">
    <source>
        <dbReference type="ARBA" id="ARBA00009909"/>
    </source>
</evidence>
<dbReference type="InterPro" id="IPR011992">
    <property type="entry name" value="EF-hand-dom_pair"/>
</dbReference>
<comment type="similarity">
    <text evidence="4">Belongs to the END3 family.</text>
</comment>
<dbReference type="GO" id="GO:0006897">
    <property type="term" value="P:endocytosis"/>
    <property type="evidence" value="ECO:0007669"/>
    <property type="project" value="UniProtKB-KW"/>
</dbReference>
<feature type="domain" description="MYND-type" evidence="25">
    <location>
        <begin position="5"/>
        <end position="41"/>
    </location>
</feature>
<name>A0A3M6WT63_HORWE</name>
<evidence type="ECO:0000256" key="12">
    <source>
        <dbReference type="ARBA" id="ARBA00022771"/>
    </source>
</evidence>
<evidence type="ECO:0000256" key="22">
    <source>
        <dbReference type="SAM" id="MobiDB-lite"/>
    </source>
</evidence>
<evidence type="ECO:0000256" key="14">
    <source>
        <dbReference type="ARBA" id="ARBA00022837"/>
    </source>
</evidence>
<dbReference type="GO" id="GO:0030479">
    <property type="term" value="C:actin cortical patch"/>
    <property type="evidence" value="ECO:0007669"/>
    <property type="project" value="UniProtKB-SubCell"/>
</dbReference>
<evidence type="ECO:0000256" key="13">
    <source>
        <dbReference type="ARBA" id="ARBA00022833"/>
    </source>
</evidence>
<evidence type="ECO:0000256" key="11">
    <source>
        <dbReference type="ARBA" id="ARBA00022753"/>
    </source>
</evidence>
<evidence type="ECO:0000256" key="19">
    <source>
        <dbReference type="ARBA" id="ARBA00025194"/>
    </source>
</evidence>
<dbReference type="PROSITE" id="PS50031">
    <property type="entry name" value="EH"/>
    <property type="match status" value="2"/>
</dbReference>
<evidence type="ECO:0000256" key="3">
    <source>
        <dbReference type="ARBA" id="ARBA00004413"/>
    </source>
</evidence>
<dbReference type="PROSITE" id="PS01360">
    <property type="entry name" value="ZF_MYND_1"/>
    <property type="match status" value="1"/>
</dbReference>
<dbReference type="SUPFAM" id="SSF144232">
    <property type="entry name" value="HIT/MYND zinc finger-like"/>
    <property type="match status" value="1"/>
</dbReference>
<evidence type="ECO:0000256" key="15">
    <source>
        <dbReference type="ARBA" id="ARBA00023054"/>
    </source>
</evidence>
<dbReference type="Pfam" id="PF12763">
    <property type="entry name" value="EH"/>
    <property type="match status" value="1"/>
</dbReference>
<comment type="subunit">
    <text evidence="5">Component of the PAN1 actin cytoskeleton-regulatory complex.</text>
</comment>
<dbReference type="PROSITE" id="PS50865">
    <property type="entry name" value="ZF_MYND_2"/>
    <property type="match status" value="1"/>
</dbReference>
<keyword evidence="6" id="KW-1003">Cell membrane</keyword>
<dbReference type="Proteomes" id="UP000281245">
    <property type="component" value="Unassembled WGS sequence"/>
</dbReference>
<dbReference type="InterPro" id="IPR025604">
    <property type="entry name" value="End3"/>
</dbReference>
<dbReference type="CDD" id="cd00052">
    <property type="entry name" value="EH"/>
    <property type="match status" value="1"/>
</dbReference>
<keyword evidence="11" id="KW-0967">Endosome</keyword>
<comment type="function">
    <text evidence="19">Component of the PAN1 actin cytoskeleton-regulatory complex required for the internalization of endosomes during actin-coupled endocytosis. The complex links the site of endocytosis to the cell membrane-associated actin cytoskeleton. Mediates uptake of external molecules and vacuolar degradation of plasma membrane proteins. Plays a role in the proper organization of the cell membrane-associated actin cytoskeleton and promotes its destabilization.</text>
</comment>
<dbReference type="GO" id="GO:0005509">
    <property type="term" value="F:calcium ion binding"/>
    <property type="evidence" value="ECO:0007669"/>
    <property type="project" value="InterPro"/>
</dbReference>
<dbReference type="Gene3D" id="6.10.140.2220">
    <property type="match status" value="1"/>
</dbReference>
<dbReference type="InterPro" id="IPR002048">
    <property type="entry name" value="EF_hand_dom"/>
</dbReference>
<dbReference type="SMART" id="SM00027">
    <property type="entry name" value="EH"/>
    <property type="match status" value="2"/>
</dbReference>
<feature type="region of interest" description="Disordered" evidence="22">
    <location>
        <begin position="86"/>
        <end position="125"/>
    </location>
</feature>
<feature type="domain" description="EH" evidence="23">
    <location>
        <begin position="580"/>
        <end position="670"/>
    </location>
</feature>
<dbReference type="GO" id="GO:0005886">
    <property type="term" value="C:plasma membrane"/>
    <property type="evidence" value="ECO:0007669"/>
    <property type="project" value="UniProtKB-SubCell"/>
</dbReference>